<evidence type="ECO:0000313" key="2">
    <source>
        <dbReference type="EMBL" id="CAI5712332.1"/>
    </source>
</evidence>
<dbReference type="Proteomes" id="UP001159659">
    <property type="component" value="Unassembled WGS sequence"/>
</dbReference>
<organism evidence="2 3">
    <name type="scientific">Peronospora farinosa</name>
    <dbReference type="NCBI Taxonomy" id="134698"/>
    <lineage>
        <taxon>Eukaryota</taxon>
        <taxon>Sar</taxon>
        <taxon>Stramenopiles</taxon>
        <taxon>Oomycota</taxon>
        <taxon>Peronosporomycetes</taxon>
        <taxon>Peronosporales</taxon>
        <taxon>Peronosporaceae</taxon>
        <taxon>Peronospora</taxon>
    </lineage>
</organism>
<name>A0AAV0T0Y3_9STRA</name>
<dbReference type="AlphaFoldDB" id="A0AAV0T0Y3"/>
<comment type="caution">
    <text evidence="2">The sequence shown here is derived from an EMBL/GenBank/DDBJ whole genome shotgun (WGS) entry which is preliminary data.</text>
</comment>
<proteinExistence type="predicted"/>
<dbReference type="EMBL" id="CANTFK010000286">
    <property type="protein sequence ID" value="CAI5712332.1"/>
    <property type="molecule type" value="Genomic_DNA"/>
</dbReference>
<accession>A0AAV0T0Y3</accession>
<feature type="compositionally biased region" description="Basic and acidic residues" evidence="1">
    <location>
        <begin position="28"/>
        <end position="47"/>
    </location>
</feature>
<gene>
    <name evidence="2" type="ORF">PFR002_LOCUS2541</name>
</gene>
<evidence type="ECO:0000256" key="1">
    <source>
        <dbReference type="SAM" id="MobiDB-lite"/>
    </source>
</evidence>
<evidence type="ECO:0000313" key="3">
    <source>
        <dbReference type="Proteomes" id="UP001159659"/>
    </source>
</evidence>
<feature type="region of interest" description="Disordered" evidence="1">
    <location>
        <begin position="1"/>
        <end position="53"/>
    </location>
</feature>
<protein>
    <submittedName>
        <fullName evidence="2">Uncharacterized protein</fullName>
    </submittedName>
</protein>
<sequence length="217" mass="24158">METPHAGTARDGVHAQEAPATGHGGVGRVEDLEEKSNPGNVHADRGVTGEASGRKRWAWKKYDTPMTPPINSSLFAPALGKGTRMHMDSLDGSPRTLVTTLRRPVEPPRYFIYEQAGYGGPRQGNEFHIAQGQAVHGMPPEIGARGHMQGQDQCLNEQAQQHQFQVRYPDARQKKLGIRFFDDRKLIKGLGFGFLEWGRRFKRQISLAQSSCGFLWP</sequence>
<reference evidence="2" key="1">
    <citation type="submission" date="2022-12" db="EMBL/GenBank/DDBJ databases">
        <authorList>
            <person name="Webb A."/>
        </authorList>
    </citation>
    <scope>NUCLEOTIDE SEQUENCE</scope>
    <source>
        <strain evidence="2">Pf2</strain>
    </source>
</reference>